<dbReference type="SUPFAM" id="SSF56112">
    <property type="entry name" value="Protein kinase-like (PK-like)"/>
    <property type="match status" value="1"/>
</dbReference>
<dbReference type="InterPro" id="IPR008266">
    <property type="entry name" value="Tyr_kinase_AS"/>
</dbReference>
<evidence type="ECO:0000313" key="4">
    <source>
        <dbReference type="Proteomes" id="UP001165090"/>
    </source>
</evidence>
<feature type="region of interest" description="Disordered" evidence="1">
    <location>
        <begin position="24"/>
        <end position="56"/>
    </location>
</feature>
<evidence type="ECO:0000313" key="3">
    <source>
        <dbReference type="EMBL" id="GLI68510.1"/>
    </source>
</evidence>
<feature type="non-terminal residue" evidence="3">
    <location>
        <position position="1228"/>
    </location>
</feature>
<dbReference type="Gene3D" id="1.10.510.10">
    <property type="entry name" value="Transferase(Phosphotransferase) domain 1"/>
    <property type="match status" value="2"/>
</dbReference>
<evidence type="ECO:0000259" key="2">
    <source>
        <dbReference type="PROSITE" id="PS50011"/>
    </source>
</evidence>
<feature type="region of interest" description="Disordered" evidence="1">
    <location>
        <begin position="217"/>
        <end position="236"/>
    </location>
</feature>
<organism evidence="3 4">
    <name type="scientific">Volvox africanus</name>
    <dbReference type="NCBI Taxonomy" id="51714"/>
    <lineage>
        <taxon>Eukaryota</taxon>
        <taxon>Viridiplantae</taxon>
        <taxon>Chlorophyta</taxon>
        <taxon>core chlorophytes</taxon>
        <taxon>Chlorophyceae</taxon>
        <taxon>CS clade</taxon>
        <taxon>Chlamydomonadales</taxon>
        <taxon>Volvocaceae</taxon>
        <taxon>Volvox</taxon>
    </lineage>
</organism>
<feature type="compositionally biased region" description="Low complexity" evidence="1">
    <location>
        <begin position="217"/>
        <end position="228"/>
    </location>
</feature>
<protein>
    <recommendedName>
        <fullName evidence="2">Protein kinase domain-containing protein</fullName>
    </recommendedName>
</protein>
<dbReference type="InterPro" id="IPR000719">
    <property type="entry name" value="Prot_kinase_dom"/>
</dbReference>
<dbReference type="InterPro" id="IPR001245">
    <property type="entry name" value="Ser-Thr/Tyr_kinase_cat_dom"/>
</dbReference>
<keyword evidence="4" id="KW-1185">Reference proteome</keyword>
<dbReference type="InterPro" id="IPR051681">
    <property type="entry name" value="Ser/Thr_Kinases-Pseudokinases"/>
</dbReference>
<dbReference type="Proteomes" id="UP001165090">
    <property type="component" value="Unassembled WGS sequence"/>
</dbReference>
<feature type="compositionally biased region" description="Low complexity" evidence="1">
    <location>
        <begin position="490"/>
        <end position="507"/>
    </location>
</feature>
<name>A0ABQ5SG57_9CHLO</name>
<feature type="compositionally biased region" description="Basic and acidic residues" evidence="1">
    <location>
        <begin position="46"/>
        <end position="56"/>
    </location>
</feature>
<gene>
    <name evidence="3" type="ORF">VaNZ11_012954</name>
</gene>
<dbReference type="InterPro" id="IPR011009">
    <property type="entry name" value="Kinase-like_dom_sf"/>
</dbReference>
<dbReference type="PANTHER" id="PTHR44329:SF289">
    <property type="entry name" value="SERINE_THREONINE-PROTEIN KINASE VIK"/>
    <property type="match status" value="1"/>
</dbReference>
<feature type="compositionally biased region" description="Acidic residues" evidence="1">
    <location>
        <begin position="949"/>
        <end position="959"/>
    </location>
</feature>
<dbReference type="Pfam" id="PF07714">
    <property type="entry name" value="PK_Tyr_Ser-Thr"/>
    <property type="match status" value="2"/>
</dbReference>
<feature type="compositionally biased region" description="Gly residues" evidence="1">
    <location>
        <begin position="776"/>
        <end position="790"/>
    </location>
</feature>
<dbReference type="PROSITE" id="PS00109">
    <property type="entry name" value="PROTEIN_KINASE_TYR"/>
    <property type="match status" value="1"/>
</dbReference>
<dbReference type="PANTHER" id="PTHR44329">
    <property type="entry name" value="SERINE/THREONINE-PROTEIN KINASE TNNI3K-RELATED"/>
    <property type="match status" value="1"/>
</dbReference>
<proteinExistence type="predicted"/>
<feature type="region of interest" description="Disordered" evidence="1">
    <location>
        <begin position="470"/>
        <end position="550"/>
    </location>
</feature>
<accession>A0ABQ5SG57</accession>
<feature type="compositionally biased region" description="Gly residues" evidence="1">
    <location>
        <begin position="800"/>
        <end position="814"/>
    </location>
</feature>
<feature type="domain" description="Protein kinase" evidence="2">
    <location>
        <begin position="828"/>
        <end position="1216"/>
    </location>
</feature>
<feature type="region of interest" description="Disordered" evidence="1">
    <location>
        <begin position="758"/>
        <end position="821"/>
    </location>
</feature>
<dbReference type="EMBL" id="BSDZ01000080">
    <property type="protein sequence ID" value="GLI68510.1"/>
    <property type="molecule type" value="Genomic_DNA"/>
</dbReference>
<feature type="region of interest" description="Disordered" evidence="1">
    <location>
        <begin position="943"/>
        <end position="969"/>
    </location>
</feature>
<reference evidence="3 4" key="1">
    <citation type="journal article" date="2023" name="IScience">
        <title>Expanded male sex-determining region conserved during the evolution of homothallism in the green alga Volvox.</title>
        <authorList>
            <person name="Yamamoto K."/>
            <person name="Matsuzaki R."/>
            <person name="Mahakham W."/>
            <person name="Heman W."/>
            <person name="Sekimoto H."/>
            <person name="Kawachi M."/>
            <person name="Minakuchi Y."/>
            <person name="Toyoda A."/>
            <person name="Nozaki H."/>
        </authorList>
    </citation>
    <scope>NUCLEOTIDE SEQUENCE [LARGE SCALE GENOMIC DNA]</scope>
    <source>
        <strain evidence="3 4">NIES-4468</strain>
    </source>
</reference>
<sequence length="1228" mass="125947">MFEGQVANYFLKSLSSILQGLDADSSRNSVGRGDVESRSNSLQPEGRPEGHNLPDTVKADILGRRTLKDIVLQSLAPAAADKQLTRCSRLEVLRSSYWGLRQSVGGSGSSDGGCIGGISGGGSMLCGPEPRVSTSGSGQAAERRMTIWKPQQATGCIALRAILAAGTPIPRCQIASFAVNTTVWKGPGHQVVLRNTNATGGYPLMLLQPGLATAVNGGASSERGSGSRSHGGAGSGNIRSLAVMTRAVRMAASAGGFGVGVGCRSSGGGGCGLALAPALTLPSPSGAGSQGAALHHVVSTAACHQLCQLTQSLAEDTATASGAATNAEYGVPSTTLWSRSHKVAMPNGQDARFAMSVYRLGRHESVHASGSAASALTSMAALSNAIPQQERMYEYPRTRAVTRHLFVTLRTGGGSKVSVEDPGVGPGSFKENAEAVYSKEPSDSAKAAAAAAMMAARARVASRRRRLAARLAAAPRMGPRRVRKAGATSGGSNSSSSSSSNNSSRNGSTGGSSGLKVVPNPASRLLPDLAPETPAGEAAKGARQQGGEQAIPAKGCAPMEEPQPSVTAAEWGAMASPPRSAWPPAGAAQGGDMLPAATFHKTVGGRGNSSGGIMKGGRGSGGGALTDKPNDLMWREASARAAWAELPSYGAPQVEARGAAVTAMACCRGPASEMKRRATWETQPEGSLRIGAEMVASSPDGWGGAVHHDKALQGSVPYWVSADASICGGDGDDCGADARFSCADGGGAAAADASVRDGADVGGDDGSDVSSDAGNGSDGGGGAVGMYADGGGDDDDGNRNNGGGGFVDGSGGSHSPGAPQLPALIQGLSALQAVEEGPFSITLQGIWQEHYPVVVKVLTHGEDCCFMLNRVCQVWAQLSHPNIVTCGAVDTFPAAVLESMPAMAELIPKPTSASTALQTWLVLERCENGSLATLLAERYQQHQAARMEAEEETDEAESDGDSRCGWSGGDDCDDTRGAKAPFPGLLSVAEVLLIAQEIAWSLAYLRSLDLYHGDVRAENIMIQTVALPSPVSASNDQAGEGGMSVPSCSADDGSGAYINADHQDCGTSGPLVAAAPSIYLHRVAKLTDPGLTLARMPAGCVAGPWTPEAVEALGATSGGDVSHVPPELLLTGQLQPSSDVYSLGFLLWRMLSTTGEAPYSNHPAVEVAYKVVGCGMRPSLPPAVPEPLRCLVEECWQSNPDARPTAYDVFQRVMELQVHAEELQNNWR</sequence>
<evidence type="ECO:0000256" key="1">
    <source>
        <dbReference type="SAM" id="MobiDB-lite"/>
    </source>
</evidence>
<comment type="caution">
    <text evidence="3">The sequence shown here is derived from an EMBL/GenBank/DDBJ whole genome shotgun (WGS) entry which is preliminary data.</text>
</comment>
<dbReference type="PROSITE" id="PS50011">
    <property type="entry name" value="PROTEIN_KINASE_DOM"/>
    <property type="match status" value="1"/>
</dbReference>